<sequence>GRNAEWAEQAVREAVSATETEAVDLNVVDLVADDLLSLLEAVDGREVQLVDRSVTLATKDAPIVHNNMNFAERFLDIISDPNIAFLLLSLGSIALFFAIINPDQIFPGVFGVIALIMAFFSLSVLPFNWAGLILILLAFALFAAEIFVTSGGILGIGGVVALVLGGLLLTWGNPPEFQVNRWLVISMAGAAGAFFLFVVTSIIRIRRQPAVTGLATLIGRRAVARSPLDPDGMVFVDGEYWSATVEEGSVEEGEEVVVTAI</sequence>
<feature type="domain" description="NfeD integral membrane" evidence="7">
    <location>
        <begin position="82"/>
        <end position="199"/>
    </location>
</feature>
<dbReference type="InterPro" id="IPR002810">
    <property type="entry name" value="NfeD-like_C"/>
</dbReference>
<evidence type="ECO:0000256" key="5">
    <source>
        <dbReference type="SAM" id="Phobius"/>
    </source>
</evidence>
<keyword evidence="2 5" id="KW-0812">Transmembrane</keyword>
<proteinExistence type="predicted"/>
<comment type="caution">
    <text evidence="8">The sequence shown here is derived from an EMBL/GenBank/DDBJ whole genome shotgun (WGS) entry which is preliminary data.</text>
</comment>
<feature type="transmembrane region" description="Helical" evidence="5">
    <location>
        <begin position="105"/>
        <end position="123"/>
    </location>
</feature>
<dbReference type="InterPro" id="IPR056739">
    <property type="entry name" value="NfeD_membrane"/>
</dbReference>
<dbReference type="Gene3D" id="2.40.50.140">
    <property type="entry name" value="Nucleic acid-binding proteins"/>
    <property type="match status" value="1"/>
</dbReference>
<keyword evidence="4 5" id="KW-0472">Membrane</keyword>
<dbReference type="SUPFAM" id="SSF141322">
    <property type="entry name" value="NfeD domain-like"/>
    <property type="match status" value="1"/>
</dbReference>
<feature type="transmembrane region" description="Helical" evidence="5">
    <location>
        <begin position="153"/>
        <end position="171"/>
    </location>
</feature>
<accession>X0W7K9</accession>
<keyword evidence="3 5" id="KW-1133">Transmembrane helix</keyword>
<dbReference type="GO" id="GO:0016020">
    <property type="term" value="C:membrane"/>
    <property type="evidence" value="ECO:0007669"/>
    <property type="project" value="UniProtKB-SubCell"/>
</dbReference>
<gene>
    <name evidence="8" type="ORF">S01H1_50952</name>
</gene>
<name>X0W7K9_9ZZZZ</name>
<dbReference type="EMBL" id="BARS01032855">
    <property type="protein sequence ID" value="GAG19252.1"/>
    <property type="molecule type" value="Genomic_DNA"/>
</dbReference>
<comment type="subcellular location">
    <subcellularLocation>
        <location evidence="1">Membrane</location>
        <topology evidence="1">Multi-pass membrane protein</topology>
    </subcellularLocation>
</comment>
<evidence type="ECO:0000256" key="2">
    <source>
        <dbReference type="ARBA" id="ARBA00022692"/>
    </source>
</evidence>
<evidence type="ECO:0000256" key="1">
    <source>
        <dbReference type="ARBA" id="ARBA00004141"/>
    </source>
</evidence>
<feature type="non-terminal residue" evidence="8">
    <location>
        <position position="261"/>
    </location>
</feature>
<feature type="domain" description="NfeD-like C-terminal" evidence="6">
    <location>
        <begin position="216"/>
        <end position="261"/>
    </location>
</feature>
<dbReference type="Pfam" id="PF24961">
    <property type="entry name" value="NfeD_membrane"/>
    <property type="match status" value="1"/>
</dbReference>
<dbReference type="Pfam" id="PF01957">
    <property type="entry name" value="NfeD"/>
    <property type="match status" value="1"/>
</dbReference>
<feature type="non-terminal residue" evidence="8">
    <location>
        <position position="1"/>
    </location>
</feature>
<reference evidence="8" key="1">
    <citation type="journal article" date="2014" name="Front. Microbiol.">
        <title>High frequency of phylogenetically diverse reductive dehalogenase-homologous genes in deep subseafloor sedimentary metagenomes.</title>
        <authorList>
            <person name="Kawai M."/>
            <person name="Futagami T."/>
            <person name="Toyoda A."/>
            <person name="Takaki Y."/>
            <person name="Nishi S."/>
            <person name="Hori S."/>
            <person name="Arai W."/>
            <person name="Tsubouchi T."/>
            <person name="Morono Y."/>
            <person name="Uchiyama I."/>
            <person name="Ito T."/>
            <person name="Fujiyama A."/>
            <person name="Inagaki F."/>
            <person name="Takami H."/>
        </authorList>
    </citation>
    <scope>NUCLEOTIDE SEQUENCE</scope>
    <source>
        <strain evidence="8">Expedition CK06-06</strain>
    </source>
</reference>
<evidence type="ECO:0000313" key="8">
    <source>
        <dbReference type="EMBL" id="GAG19252.1"/>
    </source>
</evidence>
<feature type="transmembrane region" description="Helical" evidence="5">
    <location>
        <begin position="83"/>
        <end position="100"/>
    </location>
</feature>
<evidence type="ECO:0000256" key="4">
    <source>
        <dbReference type="ARBA" id="ARBA00023136"/>
    </source>
</evidence>
<protein>
    <submittedName>
        <fullName evidence="8">Uncharacterized protein</fullName>
    </submittedName>
</protein>
<feature type="transmembrane region" description="Helical" evidence="5">
    <location>
        <begin position="183"/>
        <end position="203"/>
    </location>
</feature>
<evidence type="ECO:0000256" key="3">
    <source>
        <dbReference type="ARBA" id="ARBA00022989"/>
    </source>
</evidence>
<dbReference type="PANTHER" id="PTHR33507">
    <property type="entry name" value="INNER MEMBRANE PROTEIN YBBJ"/>
    <property type="match status" value="1"/>
</dbReference>
<evidence type="ECO:0000259" key="6">
    <source>
        <dbReference type="Pfam" id="PF01957"/>
    </source>
</evidence>
<dbReference type="InterPro" id="IPR012340">
    <property type="entry name" value="NA-bd_OB-fold"/>
</dbReference>
<evidence type="ECO:0000259" key="7">
    <source>
        <dbReference type="Pfam" id="PF24961"/>
    </source>
</evidence>
<dbReference type="AlphaFoldDB" id="X0W7K9"/>
<dbReference type="PANTHER" id="PTHR33507:SF4">
    <property type="entry name" value="NODULATION COMPETITIVENESS PROTEIN NFED"/>
    <property type="match status" value="1"/>
</dbReference>
<dbReference type="InterPro" id="IPR052165">
    <property type="entry name" value="Membrane_assoc_protease"/>
</dbReference>
<organism evidence="8">
    <name type="scientific">marine sediment metagenome</name>
    <dbReference type="NCBI Taxonomy" id="412755"/>
    <lineage>
        <taxon>unclassified sequences</taxon>
        <taxon>metagenomes</taxon>
        <taxon>ecological metagenomes</taxon>
    </lineage>
</organism>
<dbReference type="Gene3D" id="3.90.226.10">
    <property type="entry name" value="2-enoyl-CoA Hydratase, Chain A, domain 1"/>
    <property type="match status" value="1"/>
</dbReference>